<dbReference type="AlphaFoldDB" id="A0A2T3J4P2"/>
<dbReference type="RefSeq" id="WP_107347577.1">
    <property type="nucleotide sequence ID" value="NZ_PYMH01000001.1"/>
</dbReference>
<protein>
    <submittedName>
        <fullName evidence="1">Uncharacterized protein</fullName>
    </submittedName>
</protein>
<proteinExistence type="predicted"/>
<evidence type="ECO:0000313" key="1">
    <source>
        <dbReference type="EMBL" id="PSU36223.1"/>
    </source>
</evidence>
<reference evidence="1 2" key="1">
    <citation type="submission" date="2018-03" db="EMBL/GenBank/DDBJ databases">
        <title>Whole genome sequencing of Histamine producing bacteria.</title>
        <authorList>
            <person name="Butler K."/>
        </authorList>
    </citation>
    <scope>NUCLEOTIDE SEQUENCE [LARGE SCALE GENOMIC DNA]</scope>
    <source>
        <strain evidence="1 2">JCM 13586</strain>
    </source>
</reference>
<comment type="caution">
    <text evidence="1">The sequence shown here is derived from an EMBL/GenBank/DDBJ whole genome shotgun (WGS) entry which is preliminary data.</text>
</comment>
<sequence length="88" mass="9616">MAIKLVSLEETNGLALSIDGKEWASYGKMTAAERREWLGSVAEGSVKYAGKLSERRKEAIEKCLNESVVLVVSQSKAAIELSERMVGQ</sequence>
<evidence type="ECO:0000313" key="2">
    <source>
        <dbReference type="Proteomes" id="UP000241222"/>
    </source>
</evidence>
<dbReference type="EMBL" id="PYMH01000001">
    <property type="protein sequence ID" value="PSU36223.1"/>
    <property type="molecule type" value="Genomic_DNA"/>
</dbReference>
<organism evidence="1 2">
    <name type="scientific">Photobacterium lutimaris</name>
    <dbReference type="NCBI Taxonomy" id="388278"/>
    <lineage>
        <taxon>Bacteria</taxon>
        <taxon>Pseudomonadati</taxon>
        <taxon>Pseudomonadota</taxon>
        <taxon>Gammaproteobacteria</taxon>
        <taxon>Vibrionales</taxon>
        <taxon>Vibrionaceae</taxon>
        <taxon>Photobacterium</taxon>
    </lineage>
</organism>
<accession>A0A2T3J4P2</accession>
<name>A0A2T3J4P2_9GAMM</name>
<gene>
    <name evidence="1" type="ORF">C9I99_04270</name>
</gene>
<keyword evidence="2" id="KW-1185">Reference proteome</keyword>
<dbReference type="Proteomes" id="UP000241222">
    <property type="component" value="Unassembled WGS sequence"/>
</dbReference>